<keyword evidence="10" id="KW-1185">Reference proteome</keyword>
<keyword evidence="8" id="KW-0812">Transmembrane</keyword>
<feature type="domain" description="MIF4G" evidence="9">
    <location>
        <begin position="32"/>
        <end position="244"/>
    </location>
</feature>
<evidence type="ECO:0000256" key="5">
    <source>
        <dbReference type="ARBA" id="ARBA00023187"/>
    </source>
</evidence>
<dbReference type="InterPro" id="IPR003890">
    <property type="entry name" value="MIF4G-like_typ-3"/>
</dbReference>
<dbReference type="PANTHER" id="PTHR12412">
    <property type="entry name" value="CAP BINDING PROTEIN"/>
    <property type="match status" value="1"/>
</dbReference>
<dbReference type="Pfam" id="PF02854">
    <property type="entry name" value="MIF4G"/>
    <property type="match status" value="1"/>
</dbReference>
<dbReference type="SUPFAM" id="SSF48371">
    <property type="entry name" value="ARM repeat"/>
    <property type="match status" value="3"/>
</dbReference>
<feature type="compositionally biased region" description="Basic and acidic residues" evidence="7">
    <location>
        <begin position="1"/>
        <end position="19"/>
    </location>
</feature>
<keyword evidence="3" id="KW-0507">mRNA processing</keyword>
<keyword evidence="8" id="KW-1133">Transmembrane helix</keyword>
<dbReference type="GeneID" id="136089457"/>
<feature type="region of interest" description="Disordered" evidence="7">
    <location>
        <begin position="1"/>
        <end position="26"/>
    </location>
</feature>
<keyword evidence="6" id="KW-0539">Nucleus</keyword>
<evidence type="ECO:0000256" key="6">
    <source>
        <dbReference type="ARBA" id="ARBA00023242"/>
    </source>
</evidence>
<dbReference type="Pfam" id="PF09088">
    <property type="entry name" value="MIF4G_like"/>
    <property type="match status" value="1"/>
</dbReference>
<gene>
    <name evidence="11" type="primary">LOC136089457</name>
</gene>
<evidence type="ECO:0000313" key="10">
    <source>
        <dbReference type="Proteomes" id="UP001652625"/>
    </source>
</evidence>
<sequence length="812" mass="95218">MSDHRKRYRDHDSEVSGSRERKRTRVGPLDVEDRLESLITRVGEKSTSSLESNLEGLADVLIADIVNYKQRILQILCTCVTNLPEKGTIYATLVGLLNEKSFDFGGEFLELTMCNLKEVIFSEQWDRARLMVRFLSDLINCNFLVAASLIGFLETLMNAALQIGVPQVRSDWFVYSILSSLPWCGKELSTKKPNEFGRLLESIEVFISKRNKLHSKALRVWSSDNPHPQEEYLDCLWEQIKTMKDDDWQEKHIRRPYQAFHNVLCKALPHPIPFFDVPPHTEISIYPLPSVIFRMFDYADAPEEKPIPGAHAIERYLVEESIWRIICTHYKDRKECANQLINCPVRNKVPIEYIITEVVFGAMFRLPENEHLFLFYGSLIIELCKINPQTMPGVIAQAVELLFDRLPTMNVTCVDRFIDWFSYHLSNFQYKWTWDDWIQYADSSASDDQRCRFITEVLAKCQRSTFHENLLEILPSLLLPLLPEPTQGYFRYECAEADEPGHTTVRKLIDGIKSKKDTQSLLATLYEIGPSEKSFYENDDLVGPYIDPSISALRIECFILTILRAGLKSISHTYSALTKFQPMFTELITNKSEQLHVLRTVREFWGRNPLMVLIVIDKMVKLQYIQCSTVINWIFSKEMENEFMRYTTWELIHNTLKKMMKHKSKVKKDLEDAHERLDVLIDKAKREEQKHGESEDDETYNTSPSEIERRQEEIEELTQKVETAKKDQKELFLIVFQRFTMIITEHVAECEREGRKVVNSWYRYTLQRLQEIFLMYHAEIDQYSDKMEKLIFTPDIASHILEVFRRYKSLRS</sequence>
<comment type="similarity">
    <text evidence="2">Belongs to the NCBP1 family.</text>
</comment>
<evidence type="ECO:0000256" key="1">
    <source>
        <dbReference type="ARBA" id="ARBA00004123"/>
    </source>
</evidence>
<feature type="region of interest" description="Disordered" evidence="7">
    <location>
        <begin position="686"/>
        <end position="711"/>
    </location>
</feature>
<dbReference type="InterPro" id="IPR016024">
    <property type="entry name" value="ARM-type_fold"/>
</dbReference>
<organism evidence="10 11">
    <name type="scientific">Hydra vulgaris</name>
    <name type="common">Hydra</name>
    <name type="synonym">Hydra attenuata</name>
    <dbReference type="NCBI Taxonomy" id="6087"/>
    <lineage>
        <taxon>Eukaryota</taxon>
        <taxon>Metazoa</taxon>
        <taxon>Cnidaria</taxon>
        <taxon>Hydrozoa</taxon>
        <taxon>Hydroidolina</taxon>
        <taxon>Anthoathecata</taxon>
        <taxon>Aplanulata</taxon>
        <taxon>Hydridae</taxon>
        <taxon>Hydra</taxon>
    </lineage>
</organism>
<protein>
    <submittedName>
        <fullName evidence="11">Nuclear cap-binding protein subunit 1-like</fullName>
    </submittedName>
</protein>
<evidence type="ECO:0000256" key="8">
    <source>
        <dbReference type="SAM" id="Phobius"/>
    </source>
</evidence>
<name>A0ABM4DB04_HYDVU</name>
<evidence type="ECO:0000256" key="2">
    <source>
        <dbReference type="ARBA" id="ARBA00007413"/>
    </source>
</evidence>
<dbReference type="InterPro" id="IPR027159">
    <property type="entry name" value="CBP80"/>
</dbReference>
<evidence type="ECO:0000259" key="9">
    <source>
        <dbReference type="SMART" id="SM00543"/>
    </source>
</evidence>
<proteinExistence type="inferred from homology"/>
<keyword evidence="8" id="KW-0472">Membrane</keyword>
<dbReference type="SMART" id="SM00543">
    <property type="entry name" value="MIF4G"/>
    <property type="match status" value="1"/>
</dbReference>
<dbReference type="InterPro" id="IPR015172">
    <property type="entry name" value="MIF4G-like_typ-1"/>
</dbReference>
<evidence type="ECO:0000313" key="11">
    <source>
        <dbReference type="RefSeq" id="XP_065671539.1"/>
    </source>
</evidence>
<dbReference type="RefSeq" id="XP_065671539.1">
    <property type="nucleotide sequence ID" value="XM_065815467.1"/>
</dbReference>
<accession>A0ABM4DB04</accession>
<reference evidence="11" key="1">
    <citation type="submission" date="2025-08" db="UniProtKB">
        <authorList>
            <consortium name="RefSeq"/>
        </authorList>
    </citation>
    <scope>IDENTIFICATION</scope>
</reference>
<dbReference type="Pfam" id="PF09090">
    <property type="entry name" value="MIF4G_like_2"/>
    <property type="match status" value="1"/>
</dbReference>
<keyword evidence="4" id="KW-0506">mRNA capping</keyword>
<evidence type="ECO:0000256" key="4">
    <source>
        <dbReference type="ARBA" id="ARBA00023042"/>
    </source>
</evidence>
<dbReference type="Gene3D" id="1.25.40.180">
    <property type="match status" value="3"/>
</dbReference>
<dbReference type="InterPro" id="IPR015174">
    <property type="entry name" value="MIF4G-like_typ-2"/>
</dbReference>
<comment type="subcellular location">
    <subcellularLocation>
        <location evidence="1">Nucleus</location>
    </subcellularLocation>
</comment>
<dbReference type="Proteomes" id="UP001652625">
    <property type="component" value="Chromosome 13"/>
</dbReference>
<dbReference type="PANTHER" id="PTHR12412:SF2">
    <property type="entry name" value="NUCLEAR CAP-BINDING PROTEIN SUBUNIT 1"/>
    <property type="match status" value="1"/>
</dbReference>
<evidence type="ECO:0000256" key="7">
    <source>
        <dbReference type="SAM" id="MobiDB-lite"/>
    </source>
</evidence>
<keyword evidence="5" id="KW-0508">mRNA splicing</keyword>
<feature type="transmembrane region" description="Helical" evidence="8">
    <location>
        <begin position="134"/>
        <end position="153"/>
    </location>
</feature>
<evidence type="ECO:0000256" key="3">
    <source>
        <dbReference type="ARBA" id="ARBA00022664"/>
    </source>
</evidence>